<evidence type="ECO:0000313" key="2">
    <source>
        <dbReference type="Proteomes" id="UP000092631"/>
    </source>
</evidence>
<protein>
    <submittedName>
        <fullName evidence="1">Uncharacterized protein</fullName>
    </submittedName>
</protein>
<gene>
    <name evidence="1" type="ORF">A4V03_11850</name>
</gene>
<accession>A0A1C7H0J3</accession>
<dbReference type="GeneID" id="82187839"/>
<dbReference type="OrthoDB" id="1050449at2"/>
<name>A0A1C7H0J3_9BACE</name>
<sequence length="199" mass="23088">MTAKIENKIEKRKRISKEEALSLLDEYHQDLFQAYWDGIDKYNIEINQTIPEARVRLNSVLLNAKLTESFILHFPDRWSAGKYGRIIFRWEGLSMLIKKLNKNGKPSYIPTLLSESIVSQLQQPLFEDDSFKEDAILIFGYTKDKDGQIVNPRIVYYDNAPIWIIDKNDIISKPASHGTLADSVDVKLKEQKDEKKKAE</sequence>
<proteinExistence type="predicted"/>
<organism evidence="1 2">
    <name type="scientific">Bacteroides caecimuris</name>
    <dbReference type="NCBI Taxonomy" id="1796613"/>
    <lineage>
        <taxon>Bacteria</taxon>
        <taxon>Pseudomonadati</taxon>
        <taxon>Bacteroidota</taxon>
        <taxon>Bacteroidia</taxon>
        <taxon>Bacteroidales</taxon>
        <taxon>Bacteroidaceae</taxon>
        <taxon>Bacteroides</taxon>
    </lineage>
</organism>
<dbReference type="EMBL" id="CP015401">
    <property type="protein sequence ID" value="ANU58173.1"/>
    <property type="molecule type" value="Genomic_DNA"/>
</dbReference>
<reference evidence="2" key="1">
    <citation type="submission" date="2016-04" db="EMBL/GenBank/DDBJ databases">
        <title>Complete Genome Sequences of Twelve Strains of a Stable Defined Moderately Diverse Mouse Microbiota 2 (sDMDMm2).</title>
        <authorList>
            <person name="Uchimura Y."/>
            <person name="Wyss M."/>
            <person name="Brugiroux S."/>
            <person name="Limenitakis J.P."/>
            <person name="Stecher B."/>
            <person name="McCoy K.D."/>
            <person name="Macpherson A.J."/>
        </authorList>
    </citation>
    <scope>NUCLEOTIDE SEQUENCE [LARGE SCALE GENOMIC DNA]</scope>
    <source>
        <strain evidence="2">I48</strain>
    </source>
</reference>
<evidence type="ECO:0000313" key="1">
    <source>
        <dbReference type="EMBL" id="ANU58173.1"/>
    </source>
</evidence>
<dbReference type="KEGG" id="bcae:A4V03_11850"/>
<dbReference type="Proteomes" id="UP000092631">
    <property type="component" value="Chromosome"/>
</dbReference>
<keyword evidence="2" id="KW-1185">Reference proteome</keyword>
<dbReference type="RefSeq" id="WP_065539083.1">
    <property type="nucleotide sequence ID" value="NZ_CAPUCN010000075.1"/>
</dbReference>
<dbReference type="AlphaFoldDB" id="A0A1C7H0J3"/>